<evidence type="ECO:0008006" key="3">
    <source>
        <dbReference type="Google" id="ProtNLM"/>
    </source>
</evidence>
<evidence type="ECO:0000313" key="1">
    <source>
        <dbReference type="EMBL" id="NHC14660.1"/>
    </source>
</evidence>
<evidence type="ECO:0000313" key="2">
    <source>
        <dbReference type="Proteomes" id="UP000800981"/>
    </source>
</evidence>
<reference evidence="1 2" key="1">
    <citation type="submission" date="2020-03" db="EMBL/GenBank/DDBJ databases">
        <title>Two novel Motilibacter sp.</title>
        <authorList>
            <person name="Liu S."/>
        </authorList>
    </citation>
    <scope>NUCLEOTIDE SEQUENCE [LARGE SCALE GENOMIC DNA]</scope>
    <source>
        <strain evidence="1 2">E257</strain>
    </source>
</reference>
<dbReference type="RefSeq" id="WP_166282410.1">
    <property type="nucleotide sequence ID" value="NZ_JAANNP010000009.1"/>
</dbReference>
<dbReference type="Proteomes" id="UP000800981">
    <property type="component" value="Unassembled WGS sequence"/>
</dbReference>
<accession>A0ABX0GYI7</accession>
<comment type="caution">
    <text evidence="1">The sequence shown here is derived from an EMBL/GenBank/DDBJ whole genome shotgun (WGS) entry which is preliminary data.</text>
</comment>
<name>A0ABX0GYI7_9ACTN</name>
<organism evidence="1 2">
    <name type="scientific">Motilibacter deserti</name>
    <dbReference type="NCBI Taxonomy" id="2714956"/>
    <lineage>
        <taxon>Bacteria</taxon>
        <taxon>Bacillati</taxon>
        <taxon>Actinomycetota</taxon>
        <taxon>Actinomycetes</taxon>
        <taxon>Motilibacterales</taxon>
        <taxon>Motilibacteraceae</taxon>
        <taxon>Motilibacter</taxon>
    </lineage>
</organism>
<dbReference type="EMBL" id="JAANNP010000009">
    <property type="protein sequence ID" value="NHC14660.1"/>
    <property type="molecule type" value="Genomic_DNA"/>
</dbReference>
<sequence>MSADFDFLLGRWQVHNRKLRDNTDPDCTEWVEFAATSEAVPVLHGIGNVDRMHVPDPPDGEPFEGLTLRLFDPAAGTWSIWWSSTRAPGRLDPPVVGRFTDGHGVFTGDDTLRGRPVRVSFEWHAGPGCPTWRQSFSWDGGATWVLNWVMTLHPAP</sequence>
<keyword evidence="2" id="KW-1185">Reference proteome</keyword>
<protein>
    <recommendedName>
        <fullName evidence="3">DUF1579 domain-containing protein</fullName>
    </recommendedName>
</protein>
<gene>
    <name evidence="1" type="ORF">G9H71_12805</name>
</gene>
<proteinExistence type="predicted"/>